<evidence type="ECO:0000259" key="8">
    <source>
        <dbReference type="PROSITE" id="PS50811"/>
    </source>
</evidence>
<feature type="compositionally biased region" description="Polar residues" evidence="7">
    <location>
        <begin position="213"/>
        <end position="233"/>
    </location>
</feature>
<dbReference type="InterPro" id="IPR036576">
    <property type="entry name" value="WRKY_dom_sf"/>
</dbReference>
<evidence type="ECO:0000256" key="5">
    <source>
        <dbReference type="ARBA" id="ARBA00023242"/>
    </source>
</evidence>
<dbReference type="GO" id="GO:0005634">
    <property type="term" value="C:nucleus"/>
    <property type="evidence" value="ECO:0007669"/>
    <property type="project" value="UniProtKB-SubCell"/>
</dbReference>
<comment type="similarity">
    <text evidence="6">Belongs to the WRKY group II-e family.</text>
</comment>
<sequence>MEPDWDLHAVVRGFAAINKTAPSAVAAPTTAAPLFSSTRDVDDQKHHVFCPTNLAAPDQLHELYSPYLLNPPARTQSVQPTISSYFVALEASKKRTQQQQQQLLGTISTTSPAKTITPSVPAPHSQTSHKPKRRKSQQKKVCHVPAEALSSDIWSWRKYGQKPIKGSPYPRGYYKCSSSKACLARKQVERNRTDPTMFIVTYTADHNHPAPTHKNSLAGTTRNTNPLSSPSSTAHDDTNLHISKPCSSSSMGTMSPTASLGDEVLQLTDKMESKSADIGGEDISRTNLVDDVMGFLDMDVTDDFFEDLDEIAGPPMDGCSPDHVLPSFPCLANSSSTKCDMD</sequence>
<evidence type="ECO:0000256" key="4">
    <source>
        <dbReference type="ARBA" id="ARBA00023163"/>
    </source>
</evidence>
<dbReference type="InterPro" id="IPR003657">
    <property type="entry name" value="WRKY_dom"/>
</dbReference>
<dbReference type="GO" id="GO:0000976">
    <property type="term" value="F:transcription cis-regulatory region binding"/>
    <property type="evidence" value="ECO:0007669"/>
    <property type="project" value="TreeGrafter"/>
</dbReference>
<feature type="domain" description="WRKY" evidence="8">
    <location>
        <begin position="145"/>
        <end position="211"/>
    </location>
</feature>
<dbReference type="Gramene" id="Kaladp0066s0056.1.v1.1">
    <property type="protein sequence ID" value="Kaladp0066s0056.1.v1.1"/>
    <property type="gene ID" value="Kaladp0066s0056.v1.1"/>
</dbReference>
<keyword evidence="4" id="KW-0804">Transcription</keyword>
<dbReference type="EnsemblPlants" id="Kaladp0066s0056.1.v1.1">
    <property type="protein sequence ID" value="Kaladp0066s0056.1.v1.1"/>
    <property type="gene ID" value="Kaladp0066s0056.v1.1"/>
</dbReference>
<comment type="subcellular location">
    <subcellularLocation>
        <location evidence="1">Nucleus</location>
    </subcellularLocation>
</comment>
<feature type="region of interest" description="Disordered" evidence="7">
    <location>
        <begin position="206"/>
        <end position="258"/>
    </location>
</feature>
<dbReference type="GO" id="GO:0003700">
    <property type="term" value="F:DNA-binding transcription factor activity"/>
    <property type="evidence" value="ECO:0007669"/>
    <property type="project" value="InterPro"/>
</dbReference>
<dbReference type="PANTHER" id="PTHR32096">
    <property type="entry name" value="WRKY TRANSCRIPTION FACTOR 30-RELATED-RELATED"/>
    <property type="match status" value="1"/>
</dbReference>
<evidence type="ECO:0000256" key="1">
    <source>
        <dbReference type="ARBA" id="ARBA00004123"/>
    </source>
</evidence>
<accession>A0A7N0UFT6</accession>
<dbReference type="PANTHER" id="PTHR32096:SF61">
    <property type="entry name" value="WRKY TRANSCRIPTION FACTOR 22"/>
    <property type="match status" value="1"/>
</dbReference>
<dbReference type="InterPro" id="IPR044810">
    <property type="entry name" value="WRKY_plant"/>
</dbReference>
<keyword evidence="10" id="KW-1185">Reference proteome</keyword>
<feature type="compositionally biased region" description="Polar residues" evidence="7">
    <location>
        <begin position="106"/>
        <end position="126"/>
    </location>
</feature>
<dbReference type="AlphaFoldDB" id="A0A7N0UFT6"/>
<protein>
    <recommendedName>
        <fullName evidence="8">WRKY domain-containing protein</fullName>
    </recommendedName>
</protein>
<organism evidence="9 10">
    <name type="scientific">Kalanchoe fedtschenkoi</name>
    <name type="common">Lavender scallops</name>
    <name type="synonym">South American air plant</name>
    <dbReference type="NCBI Taxonomy" id="63787"/>
    <lineage>
        <taxon>Eukaryota</taxon>
        <taxon>Viridiplantae</taxon>
        <taxon>Streptophyta</taxon>
        <taxon>Embryophyta</taxon>
        <taxon>Tracheophyta</taxon>
        <taxon>Spermatophyta</taxon>
        <taxon>Magnoliopsida</taxon>
        <taxon>eudicotyledons</taxon>
        <taxon>Gunneridae</taxon>
        <taxon>Pentapetalae</taxon>
        <taxon>Saxifragales</taxon>
        <taxon>Crassulaceae</taxon>
        <taxon>Kalanchoe</taxon>
    </lineage>
</organism>
<evidence type="ECO:0000313" key="9">
    <source>
        <dbReference type="EnsemblPlants" id="Kaladp0066s0056.1.v1.1"/>
    </source>
</evidence>
<reference evidence="9" key="1">
    <citation type="submission" date="2021-01" db="UniProtKB">
        <authorList>
            <consortium name="EnsemblPlants"/>
        </authorList>
    </citation>
    <scope>IDENTIFICATION</scope>
</reference>
<dbReference type="Proteomes" id="UP000594263">
    <property type="component" value="Unplaced"/>
</dbReference>
<feature type="region of interest" description="Disordered" evidence="7">
    <location>
        <begin position="106"/>
        <end position="141"/>
    </location>
</feature>
<evidence type="ECO:0000256" key="7">
    <source>
        <dbReference type="SAM" id="MobiDB-lite"/>
    </source>
</evidence>
<feature type="compositionally biased region" description="Basic residues" evidence="7">
    <location>
        <begin position="127"/>
        <end position="141"/>
    </location>
</feature>
<evidence type="ECO:0000256" key="2">
    <source>
        <dbReference type="ARBA" id="ARBA00023015"/>
    </source>
</evidence>
<dbReference type="Pfam" id="PF03106">
    <property type="entry name" value="WRKY"/>
    <property type="match status" value="1"/>
</dbReference>
<feature type="compositionally biased region" description="Polar residues" evidence="7">
    <location>
        <begin position="245"/>
        <end position="258"/>
    </location>
</feature>
<dbReference type="PROSITE" id="PS50811">
    <property type="entry name" value="WRKY"/>
    <property type="match status" value="1"/>
</dbReference>
<keyword evidence="5" id="KW-0539">Nucleus</keyword>
<evidence type="ECO:0000256" key="6">
    <source>
        <dbReference type="ARBA" id="ARBA00060761"/>
    </source>
</evidence>
<dbReference type="Gene3D" id="2.20.25.80">
    <property type="entry name" value="WRKY domain"/>
    <property type="match status" value="1"/>
</dbReference>
<name>A0A7N0UFT6_KALFE</name>
<keyword evidence="2" id="KW-0805">Transcription regulation</keyword>
<evidence type="ECO:0000313" key="10">
    <source>
        <dbReference type="Proteomes" id="UP000594263"/>
    </source>
</evidence>
<proteinExistence type="inferred from homology"/>
<dbReference type="OMA" id="TDPTMFI"/>
<dbReference type="SUPFAM" id="SSF118290">
    <property type="entry name" value="WRKY DNA-binding domain"/>
    <property type="match status" value="1"/>
</dbReference>
<evidence type="ECO:0000256" key="3">
    <source>
        <dbReference type="ARBA" id="ARBA00023125"/>
    </source>
</evidence>
<dbReference type="FunFam" id="2.20.25.80:FF:000007">
    <property type="entry name" value="WRKY transcription factor 22"/>
    <property type="match status" value="1"/>
</dbReference>
<keyword evidence="3" id="KW-0238">DNA-binding</keyword>
<dbReference type="SMART" id="SM00774">
    <property type="entry name" value="WRKY"/>
    <property type="match status" value="1"/>
</dbReference>